<evidence type="ECO:0000313" key="3">
    <source>
        <dbReference type="Proteomes" id="UP000192315"/>
    </source>
</evidence>
<dbReference type="RefSeq" id="WP_084272852.1">
    <property type="nucleotide sequence ID" value="NZ_FWYE01000002.1"/>
</dbReference>
<accession>A0A8G2FX13</accession>
<dbReference type="PANTHER" id="PTHR43242:SF1">
    <property type="entry name" value="NAD(P)-BINDING ROSSMANN-FOLD SUPERFAMILY PROTEIN"/>
    <property type="match status" value="1"/>
</dbReference>
<organism evidence="2 3">
    <name type="scientific">Picrophilus torridus (strain ATCC 700027 / DSM 9790 / JCM 10055 / NBRC 100828 / KAW 2/3)</name>
    <dbReference type="NCBI Taxonomy" id="1122961"/>
    <lineage>
        <taxon>Archaea</taxon>
        <taxon>Methanobacteriati</taxon>
        <taxon>Thermoplasmatota</taxon>
        <taxon>Thermoplasmata</taxon>
        <taxon>Thermoplasmatales</taxon>
        <taxon>Picrophilaceae</taxon>
        <taxon>Picrophilus</taxon>
    </lineage>
</organism>
<dbReference type="InterPro" id="IPR029903">
    <property type="entry name" value="RmlD-like-bd"/>
</dbReference>
<proteinExistence type="predicted"/>
<dbReference type="AlphaFoldDB" id="A0A8G2FX13"/>
<dbReference type="Gene3D" id="3.40.50.720">
    <property type="entry name" value="NAD(P)-binding Rossmann-like Domain"/>
    <property type="match status" value="1"/>
</dbReference>
<dbReference type="InterPro" id="IPR036291">
    <property type="entry name" value="NAD(P)-bd_dom_sf"/>
</dbReference>
<keyword evidence="3" id="KW-1185">Reference proteome</keyword>
<evidence type="ECO:0000313" key="2">
    <source>
        <dbReference type="EMBL" id="SMD31069.1"/>
    </source>
</evidence>
<dbReference type="Proteomes" id="UP000192315">
    <property type="component" value="Unassembled WGS sequence"/>
</dbReference>
<evidence type="ECO:0000259" key="1">
    <source>
        <dbReference type="Pfam" id="PF04321"/>
    </source>
</evidence>
<name>A0A8G2FX13_PICTO</name>
<comment type="caution">
    <text evidence="2">The sequence shown here is derived from an EMBL/GenBank/DDBJ whole genome shotgun (WGS) entry which is preliminary data.</text>
</comment>
<dbReference type="EMBL" id="FWYE01000002">
    <property type="protein sequence ID" value="SMD31069.1"/>
    <property type="molecule type" value="Genomic_DNA"/>
</dbReference>
<feature type="domain" description="RmlD-like substrate binding" evidence="1">
    <location>
        <begin position="71"/>
        <end position="220"/>
    </location>
</feature>
<sequence>MERILVLNGLESCGFRFVKSFQGKYDIKFLEPLELKRFLHDLTMLDDVYDVVINNMEIGFFNTRNYDYMNDINVRLNEYISTRFKKAKIILMSSQFVYKSSEALKDEDYTTQPETEYGKTKLEAEKIIKKHDSYIIIRRGFSYGKCTMNLYMDIINALRSHTPIKLNSNVYINPVLNSDLADITEMLIDDDNDIYNVAGDEYMTLYDMGNIICNYLKESCNFIKISYIKNLNYAISSERIKKKYNYKFFNISDDDILIMQR</sequence>
<dbReference type="SUPFAM" id="SSF51735">
    <property type="entry name" value="NAD(P)-binding Rossmann-fold domains"/>
    <property type="match status" value="1"/>
</dbReference>
<reference evidence="2 3" key="1">
    <citation type="submission" date="2017-04" db="EMBL/GenBank/DDBJ databases">
        <authorList>
            <person name="Varghese N."/>
            <person name="Submissions S."/>
        </authorList>
    </citation>
    <scope>NUCLEOTIDE SEQUENCE [LARGE SCALE GENOMIC DNA]</scope>
    <source>
        <strain evidence="2 3">DSM 9789</strain>
    </source>
</reference>
<gene>
    <name evidence="2" type="ORF">SAMN02745355_0988</name>
</gene>
<protein>
    <submittedName>
        <fullName evidence="2">dTDP-4-dehydrorhamnose reductase</fullName>
    </submittedName>
</protein>
<dbReference type="PANTHER" id="PTHR43242">
    <property type="entry name" value="NAD(P)-BINDING ROSSMANN-FOLD SUPERFAMILY PROTEIN"/>
    <property type="match status" value="1"/>
</dbReference>
<dbReference type="Pfam" id="PF04321">
    <property type="entry name" value="RmlD_sub_bind"/>
    <property type="match status" value="1"/>
</dbReference>